<accession>A0A2G9URH9</accession>
<dbReference type="Proteomes" id="UP000230423">
    <property type="component" value="Unassembled WGS sequence"/>
</dbReference>
<protein>
    <recommendedName>
        <fullName evidence="3">Protein kinase domain-containing protein</fullName>
    </recommendedName>
</protein>
<sequence>MYSCSVISSKCAIASPDSSVVKEGPRDLIRKLIVKEPCMRLSLAAVLAHLWVVSMSKVSVAHANHQTPINNASTTTQENQDSTE</sequence>
<keyword evidence="2" id="KW-1185">Reference proteome</keyword>
<dbReference type="Gene3D" id="1.10.510.10">
    <property type="entry name" value="Transferase(Phosphotransferase) domain 1"/>
    <property type="match status" value="1"/>
</dbReference>
<reference evidence="1 2" key="1">
    <citation type="submission" date="2015-09" db="EMBL/GenBank/DDBJ databases">
        <title>Draft genome of the parasitic nematode Teladorsagia circumcincta isolate WARC Sus (inbred).</title>
        <authorList>
            <person name="Mitreva M."/>
        </authorList>
    </citation>
    <scope>NUCLEOTIDE SEQUENCE [LARGE SCALE GENOMIC DNA]</scope>
    <source>
        <strain evidence="1 2">S</strain>
    </source>
</reference>
<evidence type="ECO:0000313" key="2">
    <source>
        <dbReference type="Proteomes" id="UP000230423"/>
    </source>
</evidence>
<dbReference type="EMBL" id="KZ345577">
    <property type="protein sequence ID" value="PIO72879.1"/>
    <property type="molecule type" value="Genomic_DNA"/>
</dbReference>
<name>A0A2G9URH9_TELCI</name>
<proteinExistence type="predicted"/>
<evidence type="ECO:0000313" key="1">
    <source>
        <dbReference type="EMBL" id="PIO72879.1"/>
    </source>
</evidence>
<evidence type="ECO:0008006" key="3">
    <source>
        <dbReference type="Google" id="ProtNLM"/>
    </source>
</evidence>
<dbReference type="AlphaFoldDB" id="A0A2G9URH9"/>
<gene>
    <name evidence="1" type="ORF">TELCIR_05169</name>
</gene>
<organism evidence="1 2">
    <name type="scientific">Teladorsagia circumcincta</name>
    <name type="common">Brown stomach worm</name>
    <name type="synonym">Ostertagia circumcincta</name>
    <dbReference type="NCBI Taxonomy" id="45464"/>
    <lineage>
        <taxon>Eukaryota</taxon>
        <taxon>Metazoa</taxon>
        <taxon>Ecdysozoa</taxon>
        <taxon>Nematoda</taxon>
        <taxon>Chromadorea</taxon>
        <taxon>Rhabditida</taxon>
        <taxon>Rhabditina</taxon>
        <taxon>Rhabditomorpha</taxon>
        <taxon>Strongyloidea</taxon>
        <taxon>Trichostrongylidae</taxon>
        <taxon>Teladorsagia</taxon>
    </lineage>
</organism>